<dbReference type="GO" id="GO:0003677">
    <property type="term" value="F:DNA binding"/>
    <property type="evidence" value="ECO:0007669"/>
    <property type="project" value="UniProtKB-KW"/>
</dbReference>
<reference evidence="7 8" key="1">
    <citation type="journal article" date="2010" name="Nature">
        <title>Genome sequencing and analysis of the model grass Brachypodium distachyon.</title>
        <authorList>
            <consortium name="International Brachypodium Initiative"/>
        </authorList>
    </citation>
    <scope>NUCLEOTIDE SEQUENCE [LARGE SCALE GENOMIC DNA]</scope>
    <source>
        <strain evidence="7 8">Bd21</strain>
    </source>
</reference>
<keyword evidence="4" id="KW-0804">Transcription</keyword>
<dbReference type="CDD" id="cd10017">
    <property type="entry name" value="B3_DNA"/>
    <property type="match status" value="1"/>
</dbReference>
<keyword evidence="9" id="KW-1185">Reference proteome</keyword>
<dbReference type="PANTHER" id="PTHR31920:SF139">
    <property type="entry name" value="TF-B3 DOMAIN-CONTAINING PROTEIN"/>
    <property type="match status" value="1"/>
</dbReference>
<evidence type="ECO:0000256" key="3">
    <source>
        <dbReference type="ARBA" id="ARBA00023125"/>
    </source>
</evidence>
<reference evidence="7" key="2">
    <citation type="submission" date="2017-06" db="EMBL/GenBank/DDBJ databases">
        <title>WGS assembly of Brachypodium distachyon.</title>
        <authorList>
            <consortium name="The International Brachypodium Initiative"/>
            <person name="Lucas S."/>
            <person name="Harmon-Smith M."/>
            <person name="Lail K."/>
            <person name="Tice H."/>
            <person name="Grimwood J."/>
            <person name="Bruce D."/>
            <person name="Barry K."/>
            <person name="Shu S."/>
            <person name="Lindquist E."/>
            <person name="Wang M."/>
            <person name="Pitluck S."/>
            <person name="Vogel J.P."/>
            <person name="Garvin D.F."/>
            <person name="Mockler T.C."/>
            <person name="Schmutz J."/>
            <person name="Rokhsar D."/>
            <person name="Bevan M.W."/>
        </authorList>
    </citation>
    <scope>NUCLEOTIDE SEQUENCE</scope>
    <source>
        <strain evidence="7">Bd21</strain>
    </source>
</reference>
<name>A0A2K2CZ60_BRADI</name>
<evidence type="ECO:0000313" key="9">
    <source>
        <dbReference type="Proteomes" id="UP000008810"/>
    </source>
</evidence>
<proteinExistence type="predicted"/>
<dbReference type="EMBL" id="CM000882">
    <property type="protein sequence ID" value="PNT67309.1"/>
    <property type="molecule type" value="Genomic_DNA"/>
</dbReference>
<dbReference type="Proteomes" id="UP000008810">
    <property type="component" value="Chromosome 3"/>
</dbReference>
<dbReference type="PROSITE" id="PS50863">
    <property type="entry name" value="B3"/>
    <property type="match status" value="1"/>
</dbReference>
<evidence type="ECO:0000313" key="8">
    <source>
        <dbReference type="EnsemblPlants" id="PNT67309"/>
    </source>
</evidence>
<dbReference type="AlphaFoldDB" id="A0A2K2CZ60"/>
<evidence type="ECO:0000256" key="5">
    <source>
        <dbReference type="ARBA" id="ARBA00023242"/>
    </source>
</evidence>
<dbReference type="EnsemblPlants" id="PNT67310">
    <property type="protein sequence ID" value="PNT67310"/>
    <property type="gene ID" value="BRADI_3g24441v3"/>
</dbReference>
<evidence type="ECO:0000313" key="7">
    <source>
        <dbReference type="EMBL" id="PNT67309.1"/>
    </source>
</evidence>
<dbReference type="SUPFAM" id="SSF101936">
    <property type="entry name" value="DNA-binding pseudobarrel domain"/>
    <property type="match status" value="1"/>
</dbReference>
<dbReference type="EnsemblPlants" id="PNT67309">
    <property type="protein sequence ID" value="PNT67309"/>
    <property type="gene ID" value="BRADI_3g24441v3"/>
</dbReference>
<dbReference type="Gramene" id="PNT67310">
    <property type="protein sequence ID" value="PNT67310"/>
    <property type="gene ID" value="BRADI_3g24441v3"/>
</dbReference>
<dbReference type="Gramene" id="PNT67309">
    <property type="protein sequence ID" value="PNT67309"/>
    <property type="gene ID" value="BRADI_3g24441v3"/>
</dbReference>
<dbReference type="Pfam" id="PF02362">
    <property type="entry name" value="B3"/>
    <property type="match status" value="1"/>
</dbReference>
<reference evidence="8" key="3">
    <citation type="submission" date="2018-08" db="UniProtKB">
        <authorList>
            <consortium name="EnsemblPlants"/>
        </authorList>
    </citation>
    <scope>IDENTIFICATION</scope>
    <source>
        <strain evidence="8">cv. Bd21</strain>
    </source>
</reference>
<evidence type="ECO:0000256" key="1">
    <source>
        <dbReference type="ARBA" id="ARBA00004123"/>
    </source>
</evidence>
<keyword evidence="3" id="KW-0238">DNA-binding</keyword>
<comment type="subcellular location">
    <subcellularLocation>
        <location evidence="1">Nucleus</location>
    </subcellularLocation>
</comment>
<evidence type="ECO:0000256" key="4">
    <source>
        <dbReference type="ARBA" id="ARBA00023163"/>
    </source>
</evidence>
<dbReference type="InterPro" id="IPR003340">
    <property type="entry name" value="B3_DNA-bd"/>
</dbReference>
<gene>
    <name evidence="7" type="ORF">BRADI_3g24441v3</name>
</gene>
<dbReference type="InterPro" id="IPR015300">
    <property type="entry name" value="DNA-bd_pseudobarrel_sf"/>
</dbReference>
<dbReference type="EMBL" id="CM000882">
    <property type="protein sequence ID" value="PNT67310.1"/>
    <property type="molecule type" value="Genomic_DNA"/>
</dbReference>
<dbReference type="InterPro" id="IPR050655">
    <property type="entry name" value="Plant_B3_domain"/>
</dbReference>
<dbReference type="GO" id="GO:0005634">
    <property type="term" value="C:nucleus"/>
    <property type="evidence" value="ECO:0007669"/>
    <property type="project" value="UniProtKB-SubCell"/>
</dbReference>
<dbReference type="Gene3D" id="2.40.330.10">
    <property type="entry name" value="DNA-binding pseudobarrel domain"/>
    <property type="match status" value="1"/>
</dbReference>
<protein>
    <recommendedName>
        <fullName evidence="6">TF-B3 domain-containing protein</fullName>
    </recommendedName>
</protein>
<organism evidence="7">
    <name type="scientific">Brachypodium distachyon</name>
    <name type="common">Purple false brome</name>
    <name type="synonym">Trachynia distachya</name>
    <dbReference type="NCBI Taxonomy" id="15368"/>
    <lineage>
        <taxon>Eukaryota</taxon>
        <taxon>Viridiplantae</taxon>
        <taxon>Streptophyta</taxon>
        <taxon>Embryophyta</taxon>
        <taxon>Tracheophyta</taxon>
        <taxon>Spermatophyta</taxon>
        <taxon>Magnoliopsida</taxon>
        <taxon>Liliopsida</taxon>
        <taxon>Poales</taxon>
        <taxon>Poaceae</taxon>
        <taxon>BOP clade</taxon>
        <taxon>Pooideae</taxon>
        <taxon>Stipodae</taxon>
        <taxon>Brachypodieae</taxon>
        <taxon>Brachypodium</taxon>
    </lineage>
</organism>
<keyword evidence="5" id="KW-0539">Nucleus</keyword>
<dbReference type="InParanoid" id="A0A2K2CZ60"/>
<evidence type="ECO:0000259" key="6">
    <source>
        <dbReference type="PROSITE" id="PS50863"/>
    </source>
</evidence>
<keyword evidence="2" id="KW-0805">Transcription regulation</keyword>
<accession>A0A2K2CZ60</accession>
<sequence length="119" mass="13334">MHMLLLPGSRGGRRRLAISMRHLQALLGLIPKNFLDLWLGDAAAKSSSVELRSCNGCVLTVRMRILEDGKAYFQDGWSHFVNAHQLQVGSFLVFKPVESFLKVVILDGNTMVEKVSYCK</sequence>
<feature type="domain" description="TF-B3" evidence="6">
    <location>
        <begin position="13"/>
        <end position="109"/>
    </location>
</feature>
<evidence type="ECO:0000256" key="2">
    <source>
        <dbReference type="ARBA" id="ARBA00023015"/>
    </source>
</evidence>
<dbReference type="PANTHER" id="PTHR31920">
    <property type="entry name" value="B3 DOMAIN-CONTAINING"/>
    <property type="match status" value="1"/>
</dbReference>